<reference evidence="2" key="1">
    <citation type="submission" date="2023-07" db="EMBL/GenBank/DDBJ databases">
        <title>Genome content predicts the carbon catabolic preferences of heterotrophic bacteria.</title>
        <authorList>
            <person name="Gralka M."/>
        </authorList>
    </citation>
    <scope>NUCLEOTIDE SEQUENCE</scope>
    <source>
        <strain evidence="2">6E02</strain>
    </source>
</reference>
<accession>A0AB35MWH6</accession>
<feature type="transmembrane region" description="Helical" evidence="1">
    <location>
        <begin position="21"/>
        <end position="37"/>
    </location>
</feature>
<keyword evidence="1" id="KW-0812">Transmembrane</keyword>
<name>A0AB35MWH6_VIBSP</name>
<dbReference type="AlphaFoldDB" id="A0AB35MWH6"/>
<feature type="transmembrane region" description="Helical" evidence="1">
    <location>
        <begin position="43"/>
        <end position="62"/>
    </location>
</feature>
<gene>
    <name evidence="2" type="ORF">Q8W42_09310</name>
</gene>
<keyword evidence="1" id="KW-0472">Membrane</keyword>
<evidence type="ECO:0000313" key="3">
    <source>
        <dbReference type="Proteomes" id="UP001177935"/>
    </source>
</evidence>
<proteinExistence type="predicted"/>
<dbReference type="RefSeq" id="WP_102561951.1">
    <property type="nucleotide sequence ID" value="NZ_CAWNUI010000092.1"/>
</dbReference>
<dbReference type="Proteomes" id="UP001177935">
    <property type="component" value="Unassembled WGS sequence"/>
</dbReference>
<evidence type="ECO:0008006" key="4">
    <source>
        <dbReference type="Google" id="ProtNLM"/>
    </source>
</evidence>
<sequence>MSCSLPIGAVAVFYSKEFNKGLLLILVAISAFIVVTSDNNPGTLIAHAINGLIALLFFSMTIEVKDNVLSWYFGFGFWRKNVEVSDITETSFYQSKWYQGIGIRMLSDGWLYNASIGSALKLSLSNGKHVYIGCKDTDGLKLALQTANEQITQM</sequence>
<organism evidence="2 3">
    <name type="scientific">Vibrio splendidus</name>
    <dbReference type="NCBI Taxonomy" id="29497"/>
    <lineage>
        <taxon>Bacteria</taxon>
        <taxon>Pseudomonadati</taxon>
        <taxon>Pseudomonadota</taxon>
        <taxon>Gammaproteobacteria</taxon>
        <taxon>Vibrionales</taxon>
        <taxon>Vibrionaceae</taxon>
        <taxon>Vibrio</taxon>
    </lineage>
</organism>
<evidence type="ECO:0000313" key="2">
    <source>
        <dbReference type="EMBL" id="MDP2500906.1"/>
    </source>
</evidence>
<comment type="caution">
    <text evidence="2">The sequence shown here is derived from an EMBL/GenBank/DDBJ whole genome shotgun (WGS) entry which is preliminary data.</text>
</comment>
<protein>
    <recommendedName>
        <fullName evidence="4">PH domain-containing protein</fullName>
    </recommendedName>
</protein>
<evidence type="ECO:0000256" key="1">
    <source>
        <dbReference type="SAM" id="Phobius"/>
    </source>
</evidence>
<dbReference type="EMBL" id="JAUYVL010000004">
    <property type="protein sequence ID" value="MDP2500906.1"/>
    <property type="molecule type" value="Genomic_DNA"/>
</dbReference>
<keyword evidence="1" id="KW-1133">Transmembrane helix</keyword>